<feature type="compositionally biased region" description="Acidic residues" evidence="1">
    <location>
        <begin position="153"/>
        <end position="174"/>
    </location>
</feature>
<feature type="region of interest" description="Disordered" evidence="1">
    <location>
        <begin position="522"/>
        <end position="707"/>
    </location>
</feature>
<feature type="compositionally biased region" description="Basic residues" evidence="1">
    <location>
        <begin position="659"/>
        <end position="668"/>
    </location>
</feature>
<gene>
    <name evidence="3" type="ORF">ACA1_115790</name>
</gene>
<dbReference type="RefSeq" id="XP_004342249.1">
    <property type="nucleotide sequence ID" value="XM_004342200.1"/>
</dbReference>
<dbReference type="OrthoDB" id="206452at2759"/>
<dbReference type="EMBL" id="KB007926">
    <property type="protein sequence ID" value="ELR20139.1"/>
    <property type="molecule type" value="Genomic_DNA"/>
</dbReference>
<feature type="compositionally biased region" description="Basic and acidic residues" evidence="1">
    <location>
        <begin position="72"/>
        <end position="101"/>
    </location>
</feature>
<dbReference type="SUPFAM" id="SSF143990">
    <property type="entry name" value="YbiA-like"/>
    <property type="match status" value="1"/>
</dbReference>
<evidence type="ECO:0000313" key="3">
    <source>
        <dbReference type="EMBL" id="ELR20139.1"/>
    </source>
</evidence>
<feature type="compositionally biased region" description="Basic and acidic residues" evidence="1">
    <location>
        <begin position="1"/>
        <end position="22"/>
    </location>
</feature>
<evidence type="ECO:0000259" key="2">
    <source>
        <dbReference type="Pfam" id="PF08719"/>
    </source>
</evidence>
<organism evidence="3 4">
    <name type="scientific">Acanthamoeba castellanii (strain ATCC 30010 / Neff)</name>
    <dbReference type="NCBI Taxonomy" id="1257118"/>
    <lineage>
        <taxon>Eukaryota</taxon>
        <taxon>Amoebozoa</taxon>
        <taxon>Discosea</taxon>
        <taxon>Longamoebia</taxon>
        <taxon>Centramoebida</taxon>
        <taxon>Acanthamoebidae</taxon>
        <taxon>Acanthamoeba</taxon>
    </lineage>
</organism>
<feature type="region of interest" description="Disordered" evidence="1">
    <location>
        <begin position="1"/>
        <end position="222"/>
    </location>
</feature>
<feature type="domain" description="NADAR" evidence="2">
    <location>
        <begin position="356"/>
        <end position="491"/>
    </location>
</feature>
<feature type="compositionally biased region" description="Basic and acidic residues" evidence="1">
    <location>
        <begin position="207"/>
        <end position="217"/>
    </location>
</feature>
<reference evidence="3 4" key="1">
    <citation type="journal article" date="2013" name="Genome Biol.">
        <title>Genome of Acanthamoeba castellanii highlights extensive lateral gene transfer and early evolution of tyrosine kinase signaling.</title>
        <authorList>
            <person name="Clarke M."/>
            <person name="Lohan A.J."/>
            <person name="Liu B."/>
            <person name="Lagkouvardos I."/>
            <person name="Roy S."/>
            <person name="Zafar N."/>
            <person name="Bertelli C."/>
            <person name="Schilde C."/>
            <person name="Kianianmomeni A."/>
            <person name="Burglin T.R."/>
            <person name="Frech C."/>
            <person name="Turcotte B."/>
            <person name="Kopec K.O."/>
            <person name="Synnott J.M."/>
            <person name="Choo C."/>
            <person name="Paponov I."/>
            <person name="Finkler A."/>
            <person name="Soon Heng Tan C."/>
            <person name="Hutchins A.P."/>
            <person name="Weinmeier T."/>
            <person name="Rattei T."/>
            <person name="Chu J.S."/>
            <person name="Gimenez G."/>
            <person name="Irimia M."/>
            <person name="Rigden D.J."/>
            <person name="Fitzpatrick D.A."/>
            <person name="Lorenzo-Morales J."/>
            <person name="Bateman A."/>
            <person name="Chiu C.H."/>
            <person name="Tang P."/>
            <person name="Hegemann P."/>
            <person name="Fromm H."/>
            <person name="Raoult D."/>
            <person name="Greub G."/>
            <person name="Miranda-Saavedra D."/>
            <person name="Chen N."/>
            <person name="Nash P."/>
            <person name="Ginger M.L."/>
            <person name="Horn M."/>
            <person name="Schaap P."/>
            <person name="Caler L."/>
            <person name="Loftus B."/>
        </authorList>
    </citation>
    <scope>NUCLEOTIDE SEQUENCE [LARGE SCALE GENOMIC DNA]</scope>
    <source>
        <strain evidence="3 4">Neff</strain>
    </source>
</reference>
<feature type="compositionally biased region" description="Acidic residues" evidence="1">
    <location>
        <begin position="190"/>
        <end position="202"/>
    </location>
</feature>
<dbReference type="AlphaFoldDB" id="L8H3S8"/>
<evidence type="ECO:0000313" key="4">
    <source>
        <dbReference type="Proteomes" id="UP000011083"/>
    </source>
</evidence>
<accession>L8H3S8</accession>
<dbReference type="KEGG" id="acan:ACA1_115790"/>
<dbReference type="VEuPathDB" id="AmoebaDB:ACA1_115790"/>
<feature type="compositionally biased region" description="Basic and acidic residues" evidence="1">
    <location>
        <begin position="48"/>
        <end position="63"/>
    </location>
</feature>
<feature type="compositionally biased region" description="Basic and acidic residues" evidence="1">
    <location>
        <begin position="546"/>
        <end position="613"/>
    </location>
</feature>
<feature type="region of interest" description="Disordered" evidence="1">
    <location>
        <begin position="307"/>
        <end position="339"/>
    </location>
</feature>
<keyword evidence="4" id="KW-1185">Reference proteome</keyword>
<dbReference type="Pfam" id="PF08719">
    <property type="entry name" value="NADAR"/>
    <property type="match status" value="1"/>
</dbReference>
<dbReference type="InterPro" id="IPR012816">
    <property type="entry name" value="NADAR"/>
</dbReference>
<name>L8H3S8_ACACF</name>
<dbReference type="Gene3D" id="1.10.357.40">
    <property type="entry name" value="YbiA-like"/>
    <property type="match status" value="1"/>
</dbReference>
<dbReference type="CDD" id="cd15457">
    <property type="entry name" value="NADAR"/>
    <property type="match status" value="1"/>
</dbReference>
<proteinExistence type="predicted"/>
<dbReference type="GeneID" id="14920983"/>
<feature type="compositionally biased region" description="Acidic residues" evidence="1">
    <location>
        <begin position="679"/>
        <end position="691"/>
    </location>
</feature>
<protein>
    <recommendedName>
        <fullName evidence="2">NADAR domain-containing protein</fullName>
    </recommendedName>
</protein>
<dbReference type="InterPro" id="IPR037238">
    <property type="entry name" value="YbiA-like_sf"/>
</dbReference>
<dbReference type="Proteomes" id="UP000011083">
    <property type="component" value="Unassembled WGS sequence"/>
</dbReference>
<sequence>MEASEGDRPGERSLEAGEEEKPSASTEVGEDEVSEEEKLSASTEAGEEEKPSARKETGDDERPNVVLESSEEDKPNELDEASEGEKTSESKEEPVQEHTVTDDEEESNALLEPSGEMRVSESTEQQTAIDDDDEEEEGKVAVQSGEEEKSIESSDDAEGDEEDNEAGEVDTEEILAEKESSDLINHDSDSSEEDDGDGEAGEPGDGVDARTRPRGEARIMTLKGPDTAAPAVVLNLLEGSSDGRGRSRAMTPEYKALSARTLMDMNAEDRGLVRQRETGFQVPPLRRALDDSGVGRRLSLREIEKANEKATEKKARLGFGRRNKDKSPANALSPRSKSLGKDEHIEDGVLYFSDASCLSPSYALNMTLAGRLWPTCLHYYLANKVSSDSPTSKKLHSASSGKDLKKFDASIKPEEIQKEWLDSRFEVMREVNLFKFGSNETLCKKLLNTGGLHLVYKEADKYLGNGEKNKNRVGSGENMMGEALLWVRGELVRRKEAHLPMLEVIQPEKIIPLPLPQRPQQVLTPRAALQSSAPAAKTGKGGLKLFKKDKEKVEEKKDKEEKKEMKELKEKEKKEKKERERKEKQEKKENKKKEDVKKKEDKKSKKENQDKVIKPLPTPPAASTPVEPEVKVSVLAEVAEPAGPRLAAPVRSGGPPRRPPQRGHHKKVPNVAATSQFLEEAEQATPMEEEPAGLVTSPGQQLPARGF</sequence>
<feature type="compositionally biased region" description="Basic and acidic residues" evidence="1">
    <location>
        <begin position="175"/>
        <end position="189"/>
    </location>
</feature>
<evidence type="ECO:0000256" key="1">
    <source>
        <dbReference type="SAM" id="MobiDB-lite"/>
    </source>
</evidence>